<dbReference type="GO" id="GO:0003723">
    <property type="term" value="F:RNA binding"/>
    <property type="evidence" value="ECO:0007669"/>
    <property type="project" value="UniProtKB-UniRule"/>
</dbReference>
<keyword evidence="12" id="KW-1185">Reference proteome</keyword>
<evidence type="ECO:0000256" key="1">
    <source>
        <dbReference type="ARBA" id="ARBA00004123"/>
    </source>
</evidence>
<dbReference type="PROSITE" id="PS50102">
    <property type="entry name" value="RRM"/>
    <property type="match status" value="1"/>
</dbReference>
<feature type="compositionally biased region" description="Pro residues" evidence="9">
    <location>
        <begin position="421"/>
        <end position="433"/>
    </location>
</feature>
<name>A0AAW0PMY8_9GOBI</name>
<accession>A0AAW0PMY8</accession>
<dbReference type="InterPro" id="IPR035979">
    <property type="entry name" value="RBD_domain_sf"/>
</dbReference>
<evidence type="ECO:0000256" key="4">
    <source>
        <dbReference type="ARBA" id="ARBA00023015"/>
    </source>
</evidence>
<feature type="compositionally biased region" description="Basic and acidic residues" evidence="9">
    <location>
        <begin position="747"/>
        <end position="764"/>
    </location>
</feature>
<keyword evidence="3 8" id="KW-0694">RNA-binding</keyword>
<feature type="compositionally biased region" description="Polar residues" evidence="9">
    <location>
        <begin position="709"/>
        <end position="724"/>
    </location>
</feature>
<evidence type="ECO:0000256" key="6">
    <source>
        <dbReference type="ARBA" id="ARBA00023163"/>
    </source>
</evidence>
<dbReference type="PANTHER" id="PTHR15528">
    <property type="entry name" value="PEROXISOME PROLIFERATOR ACTIVATED RECEPTOR GAMMA COACTIVATOR 1 PGC-1 -RELATED"/>
    <property type="match status" value="1"/>
</dbReference>
<dbReference type="Proteomes" id="UP001460270">
    <property type="component" value="Unassembled WGS sequence"/>
</dbReference>
<keyword evidence="5" id="KW-0010">Activator</keyword>
<gene>
    <name evidence="11" type="ORF">WMY93_006647</name>
</gene>
<reference evidence="12" key="1">
    <citation type="submission" date="2024-04" db="EMBL/GenBank/DDBJ databases">
        <title>Salinicola lusitanus LLJ914,a marine bacterium isolated from the Okinawa Trough.</title>
        <authorList>
            <person name="Li J."/>
        </authorList>
    </citation>
    <scope>NUCLEOTIDE SEQUENCE [LARGE SCALE GENOMIC DNA]</scope>
</reference>
<feature type="region of interest" description="Disordered" evidence="9">
    <location>
        <begin position="697"/>
        <end position="724"/>
    </location>
</feature>
<feature type="compositionally biased region" description="Polar residues" evidence="9">
    <location>
        <begin position="365"/>
        <end position="384"/>
    </location>
</feature>
<feature type="domain" description="RRM" evidence="10">
    <location>
        <begin position="892"/>
        <end position="968"/>
    </location>
</feature>
<keyword evidence="6" id="KW-0804">Transcription</keyword>
<evidence type="ECO:0000259" key="10">
    <source>
        <dbReference type="PROSITE" id="PS50102"/>
    </source>
</evidence>
<feature type="compositionally biased region" description="Low complexity" evidence="9">
    <location>
        <begin position="768"/>
        <end position="790"/>
    </location>
</feature>
<evidence type="ECO:0000256" key="9">
    <source>
        <dbReference type="SAM" id="MobiDB-lite"/>
    </source>
</evidence>
<evidence type="ECO:0000256" key="8">
    <source>
        <dbReference type="PROSITE-ProRule" id="PRU00176"/>
    </source>
</evidence>
<comment type="subcellular location">
    <subcellularLocation>
        <location evidence="1">Nucleus</location>
    </subcellularLocation>
</comment>
<feature type="compositionally biased region" description="Low complexity" evidence="9">
    <location>
        <begin position="803"/>
        <end position="819"/>
    </location>
</feature>
<dbReference type="GO" id="GO:0045944">
    <property type="term" value="P:positive regulation of transcription by RNA polymerase II"/>
    <property type="evidence" value="ECO:0007669"/>
    <property type="project" value="TreeGrafter"/>
</dbReference>
<feature type="compositionally biased region" description="Polar residues" evidence="9">
    <location>
        <begin position="446"/>
        <end position="470"/>
    </location>
</feature>
<feature type="compositionally biased region" description="Basic residues" evidence="9">
    <location>
        <begin position="791"/>
        <end position="800"/>
    </location>
</feature>
<feature type="compositionally biased region" description="Basic residues" evidence="9">
    <location>
        <begin position="820"/>
        <end position="832"/>
    </location>
</feature>
<dbReference type="InterPro" id="IPR000504">
    <property type="entry name" value="RRM_dom"/>
</dbReference>
<keyword evidence="7" id="KW-0539">Nucleus</keyword>
<dbReference type="PANTHER" id="PTHR15528:SF5">
    <property type="entry name" value="PEROXISOME PROLIFERATOR-ACTIVATED RECEPTOR GAMMA COACTIVATOR-RELATED PROTEIN 1"/>
    <property type="match status" value="1"/>
</dbReference>
<dbReference type="EMBL" id="JBBPFD010000004">
    <property type="protein sequence ID" value="KAK7930252.1"/>
    <property type="molecule type" value="Genomic_DNA"/>
</dbReference>
<dbReference type="InterPro" id="IPR034605">
    <property type="entry name" value="PGC-1"/>
</dbReference>
<feature type="compositionally biased region" description="Basic and acidic residues" evidence="9">
    <location>
        <begin position="699"/>
        <end position="708"/>
    </location>
</feature>
<feature type="compositionally biased region" description="Pro residues" evidence="9">
    <location>
        <begin position="478"/>
        <end position="488"/>
    </location>
</feature>
<dbReference type="SMART" id="SM00360">
    <property type="entry name" value="RRM"/>
    <property type="match status" value="1"/>
</dbReference>
<sequence>MEVKLIPGQSLVRATPVPRGSRCLAMCSGKMATRWRRKDGLLKPGKVHFLPNNSLDEFNTDVEMNTHSSVDQSILALFEDASVSEDKEAAEDSAKLLSAFTEMLESVEDDDDTLSPFSSLPETSLLMSQDNAKEISNTSGQDEWSKTEGTANVETGALLHPINTKVDMEVEVFTSLSLVNLVKIMHPYCLKLQVGMNLRRQEVWKYERPSEDIDEEINVVSDDEGSAEKTVKIQENTCKPLKSKKRVSFGAVQVTSFDQDSQTSGISSSVANHSPKALDNHTELQATNSSENDQLSDVEQQKAEGKRKLLSLQQYRQLRQKRQPLVEKQGNYMTKWPLVTVPPKELTPILGVNGQKQTHFNSVASRNSKDISTQIKASKLSNDLPQKAKRSRLVGKTQPVVPLPNLPASVPKKSTILSSDPPNPVLVPLPVQHPPTNEAALEKSFHNQQPPQEASKTNSHTTLEKNNQSVIPEENNPPSMPYEPPTPVSTPVKEMTPETAFSQNLPLCPYSGIEASDLTSLLEQFEETQAKEEGECERPLRVNSSKLECTASNSIPQTDSVSSSDPTLPRSCTEELSDTALLHSGPDLKIPELLGTEVILSSTQEQSIRRKVPPVKAIQIIDPRPMPFKRTHASPAESTYTSPHVYSAILSDHDYCTVLEGNKTTQVNQSDFVEIRQANPNIPVLCPKQIVEAVNSENSVDKVTKQDQTKPPTEQSTLSTDNSQKTCDIRLDQCMVLPTPPPSPPCRVRDRASPPPPRGRDQRRYRTRSCSSDSTSSSCSSCSSSSSSRSRSPKRQKRHYRSSDSSSCSSSSSRSTSRSPPRRKRRFSRTRFSRSGSSSWSESRSRSRSRSYSPSQRVKRSRLEGVCSRESRKLRREQELRAQKLRAIDERRVVYVGRIRRTMTHEELRERFAQFGDVESVSLHFRDRGDHYGFVTFYNMEDAFAAIDNGGKLRSLMNFLLIFALAEEGSSVIQIICKSGQRRLSVRSRFEEADFDLLLKQAQKGLKR</sequence>
<evidence type="ECO:0000313" key="12">
    <source>
        <dbReference type="Proteomes" id="UP001460270"/>
    </source>
</evidence>
<feature type="region of interest" description="Disordered" evidence="9">
    <location>
        <begin position="738"/>
        <end position="864"/>
    </location>
</feature>
<feature type="compositionally biased region" description="Low complexity" evidence="9">
    <location>
        <begin position="833"/>
        <end position="842"/>
    </location>
</feature>
<feature type="region of interest" description="Disordered" evidence="9">
    <location>
        <begin position="551"/>
        <end position="570"/>
    </location>
</feature>
<dbReference type="InterPro" id="IPR012677">
    <property type="entry name" value="Nucleotide-bd_a/b_plait_sf"/>
</dbReference>
<feature type="compositionally biased region" description="Polar residues" evidence="9">
    <location>
        <begin position="551"/>
        <end position="566"/>
    </location>
</feature>
<dbReference type="Pfam" id="PF00076">
    <property type="entry name" value="RRM_1"/>
    <property type="match status" value="1"/>
</dbReference>
<evidence type="ECO:0000313" key="11">
    <source>
        <dbReference type="EMBL" id="KAK7930252.1"/>
    </source>
</evidence>
<protein>
    <recommendedName>
        <fullName evidence="10">RRM domain-containing protein</fullName>
    </recommendedName>
</protein>
<evidence type="ECO:0000256" key="7">
    <source>
        <dbReference type="ARBA" id="ARBA00023242"/>
    </source>
</evidence>
<dbReference type="SUPFAM" id="SSF54928">
    <property type="entry name" value="RNA-binding domain, RBD"/>
    <property type="match status" value="1"/>
</dbReference>
<dbReference type="AlphaFoldDB" id="A0AAW0PMY8"/>
<proteinExistence type="predicted"/>
<dbReference type="Gene3D" id="3.30.70.330">
    <property type="match status" value="1"/>
</dbReference>
<evidence type="ECO:0000256" key="5">
    <source>
        <dbReference type="ARBA" id="ARBA00023159"/>
    </source>
</evidence>
<dbReference type="GO" id="GO:0005634">
    <property type="term" value="C:nucleus"/>
    <property type="evidence" value="ECO:0007669"/>
    <property type="project" value="UniProtKB-SubCell"/>
</dbReference>
<keyword evidence="4" id="KW-0805">Transcription regulation</keyword>
<dbReference type="GO" id="GO:0003712">
    <property type="term" value="F:transcription coregulator activity"/>
    <property type="evidence" value="ECO:0007669"/>
    <property type="project" value="InterPro"/>
</dbReference>
<evidence type="ECO:0000256" key="3">
    <source>
        <dbReference type="ARBA" id="ARBA00022884"/>
    </source>
</evidence>
<keyword evidence="2" id="KW-0597">Phosphoprotein</keyword>
<feature type="region of interest" description="Disordered" evidence="9">
    <location>
        <begin position="365"/>
        <end position="493"/>
    </location>
</feature>
<comment type="caution">
    <text evidence="11">The sequence shown here is derived from an EMBL/GenBank/DDBJ whole genome shotgun (WGS) entry which is preliminary data.</text>
</comment>
<evidence type="ECO:0000256" key="2">
    <source>
        <dbReference type="ARBA" id="ARBA00022553"/>
    </source>
</evidence>
<organism evidence="11 12">
    <name type="scientific">Mugilogobius chulae</name>
    <name type="common">yellowstripe goby</name>
    <dbReference type="NCBI Taxonomy" id="88201"/>
    <lineage>
        <taxon>Eukaryota</taxon>
        <taxon>Metazoa</taxon>
        <taxon>Chordata</taxon>
        <taxon>Craniata</taxon>
        <taxon>Vertebrata</taxon>
        <taxon>Euteleostomi</taxon>
        <taxon>Actinopterygii</taxon>
        <taxon>Neopterygii</taxon>
        <taxon>Teleostei</taxon>
        <taxon>Neoteleostei</taxon>
        <taxon>Acanthomorphata</taxon>
        <taxon>Gobiaria</taxon>
        <taxon>Gobiiformes</taxon>
        <taxon>Gobioidei</taxon>
        <taxon>Gobiidae</taxon>
        <taxon>Gobionellinae</taxon>
        <taxon>Mugilogobius</taxon>
    </lineage>
</organism>